<comment type="caution">
    <text evidence="3">The sequence shown here is derived from an EMBL/GenBank/DDBJ whole genome shotgun (WGS) entry which is preliminary data.</text>
</comment>
<keyword evidence="4" id="KW-1185">Reference proteome</keyword>
<dbReference type="PROSITE" id="PS00036">
    <property type="entry name" value="BZIP_BASIC"/>
    <property type="match status" value="1"/>
</dbReference>
<feature type="domain" description="BZIP" evidence="2">
    <location>
        <begin position="52"/>
        <end position="67"/>
    </location>
</feature>
<dbReference type="PANTHER" id="PTHR38116:SF5">
    <property type="entry name" value="BZIP DOMAIN-CONTAINING PROTEIN"/>
    <property type="match status" value="1"/>
</dbReference>
<evidence type="ECO:0000313" key="3">
    <source>
        <dbReference type="EMBL" id="KAK4069601.1"/>
    </source>
</evidence>
<dbReference type="Proteomes" id="UP001273209">
    <property type="component" value="Unassembled WGS sequence"/>
</dbReference>
<protein>
    <recommendedName>
        <fullName evidence="2">BZIP domain-containing protein</fullName>
    </recommendedName>
</protein>
<evidence type="ECO:0000313" key="4">
    <source>
        <dbReference type="Proteomes" id="UP001273209"/>
    </source>
</evidence>
<sequence length="485" mass="53127">MEHIDATTPSSEHSADEMMQQNDGSISGSSGRKRTTPKSPNGVPQKLKTSERRRIQNRQAQKTYREKQKKRLQALESFAKSQTIAAHDAPSSSTPTSTIGQTMAGLLAADSPIMGLAGMMQPHDLGPAATTGMGSFVGCGPSFNASSLSYQTGGPAPMYRYTPSLDYQADGAMNAGRSFREDLFSASTPLVAQSGSGSITPGSGFNSPSMPAGVVQSHNVNVLKSQSPARDETDTLLAQFLLQDDITLSRALLRNIRTNRITLKDILRKGLQSLEKDADSPLNSTRMIDGSLYGRKPTQVQLPDLHANTIRITQMSFVAAVLYNATMLGISAPEMFAHDTESHFFASRGTLGVMEDIAEQVAFVDIKDDLKPTQNQLTQRHHPYIDALPFRVFRERLIALINAEPSIINMGELCHDLQSDGVICWGSGAGAGAGHSGAPWDIRSWEVRPWFLKKYWMITEGTEGEMYQQARWWCEMRGEEVPTLW</sequence>
<dbReference type="InterPro" id="IPR004827">
    <property type="entry name" value="bZIP"/>
</dbReference>
<evidence type="ECO:0000256" key="1">
    <source>
        <dbReference type="SAM" id="MobiDB-lite"/>
    </source>
</evidence>
<dbReference type="Pfam" id="PF11905">
    <property type="entry name" value="DUF3425"/>
    <property type="match status" value="1"/>
</dbReference>
<name>A0AAE1IA43_9HYPO</name>
<dbReference type="SUPFAM" id="SSF57959">
    <property type="entry name" value="Leucine zipper domain"/>
    <property type="match status" value="1"/>
</dbReference>
<dbReference type="CDD" id="cd14688">
    <property type="entry name" value="bZIP_YAP"/>
    <property type="match status" value="1"/>
</dbReference>
<gene>
    <name evidence="3" type="ORF">Triagg1_7025</name>
</gene>
<feature type="compositionally biased region" description="Polar residues" evidence="1">
    <location>
        <begin position="19"/>
        <end position="30"/>
    </location>
</feature>
<dbReference type="EMBL" id="JAWRVG010000029">
    <property type="protein sequence ID" value="KAK4069601.1"/>
    <property type="molecule type" value="Genomic_DNA"/>
</dbReference>
<dbReference type="RefSeq" id="XP_062754097.1">
    <property type="nucleotide sequence ID" value="XM_062901715.1"/>
</dbReference>
<proteinExistence type="predicted"/>
<dbReference type="GeneID" id="87921620"/>
<dbReference type="InterPro" id="IPR021833">
    <property type="entry name" value="DUF3425"/>
</dbReference>
<dbReference type="PANTHER" id="PTHR38116">
    <property type="entry name" value="CHROMOSOME 7, WHOLE GENOME SHOTGUN SEQUENCE"/>
    <property type="match status" value="1"/>
</dbReference>
<feature type="region of interest" description="Disordered" evidence="1">
    <location>
        <begin position="1"/>
        <end position="72"/>
    </location>
</feature>
<accession>A0AAE1IA43</accession>
<reference evidence="3" key="1">
    <citation type="submission" date="2023-11" db="EMBL/GenBank/DDBJ databases">
        <title>The genome sequences of three competitors of mushroom-forming fungi.</title>
        <authorList>
            <person name="Beijen E."/>
            <person name="Ohm R.A."/>
        </authorList>
    </citation>
    <scope>NUCLEOTIDE SEQUENCE</scope>
    <source>
        <strain evidence="3">CBS 100526</strain>
    </source>
</reference>
<dbReference type="AlphaFoldDB" id="A0AAE1IA43"/>
<organism evidence="3 4">
    <name type="scientific">Trichoderma aggressivum f. europaeum</name>
    <dbReference type="NCBI Taxonomy" id="173218"/>
    <lineage>
        <taxon>Eukaryota</taxon>
        <taxon>Fungi</taxon>
        <taxon>Dikarya</taxon>
        <taxon>Ascomycota</taxon>
        <taxon>Pezizomycotina</taxon>
        <taxon>Sordariomycetes</taxon>
        <taxon>Hypocreomycetidae</taxon>
        <taxon>Hypocreales</taxon>
        <taxon>Hypocreaceae</taxon>
        <taxon>Trichoderma</taxon>
    </lineage>
</organism>
<dbReference type="Gene3D" id="1.20.5.170">
    <property type="match status" value="1"/>
</dbReference>
<evidence type="ECO:0000259" key="2">
    <source>
        <dbReference type="PROSITE" id="PS00036"/>
    </source>
</evidence>
<dbReference type="InterPro" id="IPR046347">
    <property type="entry name" value="bZIP_sf"/>
</dbReference>
<dbReference type="GO" id="GO:0003700">
    <property type="term" value="F:DNA-binding transcription factor activity"/>
    <property type="evidence" value="ECO:0007669"/>
    <property type="project" value="InterPro"/>
</dbReference>